<organism evidence="4 5">
    <name type="scientific">Cafeteria roenbergensis</name>
    <name type="common">Marine flagellate</name>
    <dbReference type="NCBI Taxonomy" id="33653"/>
    <lineage>
        <taxon>Eukaryota</taxon>
        <taxon>Sar</taxon>
        <taxon>Stramenopiles</taxon>
        <taxon>Bigyra</taxon>
        <taxon>Opalozoa</taxon>
        <taxon>Bicosoecida</taxon>
        <taxon>Cafeteriaceae</taxon>
        <taxon>Cafeteria</taxon>
    </lineage>
</organism>
<evidence type="ECO:0000256" key="3">
    <source>
        <dbReference type="SAM" id="Phobius"/>
    </source>
</evidence>
<keyword evidence="5" id="KW-1185">Reference proteome</keyword>
<evidence type="ECO:0000313" key="5">
    <source>
        <dbReference type="Proteomes" id="UP000323011"/>
    </source>
</evidence>
<protein>
    <recommendedName>
        <fullName evidence="6">CSC1/OSCA1-like cytosolic domain-containing protein</fullName>
    </recommendedName>
</protein>
<keyword evidence="1" id="KW-0175">Coiled coil</keyword>
<feature type="coiled-coil region" evidence="1">
    <location>
        <begin position="1300"/>
        <end position="1341"/>
    </location>
</feature>
<comment type="caution">
    <text evidence="4">The sequence shown here is derived from an EMBL/GenBank/DDBJ whole genome shotgun (WGS) entry which is preliminary data.</text>
</comment>
<dbReference type="GO" id="GO:0005886">
    <property type="term" value="C:plasma membrane"/>
    <property type="evidence" value="ECO:0007669"/>
    <property type="project" value="TreeGrafter"/>
</dbReference>
<feature type="region of interest" description="Disordered" evidence="2">
    <location>
        <begin position="1720"/>
        <end position="1784"/>
    </location>
</feature>
<dbReference type="InterPro" id="IPR045122">
    <property type="entry name" value="Csc1-like"/>
</dbReference>
<dbReference type="OMA" id="YLKVITW"/>
<sequence length="1813" mass="195039">MAASVAPPARLRKDGSSGRGDLTEFDVFLKDAPNPHLSWQRVVEHRDRTHPRRFVTGDDGSVHHEQLNSCTMNVGCHKACPSMCRNKSDDGDLITFGIGVSLFFKFAKFVIVLMLVLTLLLAPSLVIYAIGDTDWRAGGTAADATQLWRFTPANIGSSSGICDSAYAGEGDSLKLRCPSGTVMTAVTAAFGLNVGECSCPAARIPDENDQCPDQRRSDGTCAPGEVCQFSSERPIELKAGLAITTGACCATKLTNGIADFSDINFREEEDCSAASANRLVEAMCLRQQECEISANEDTLHVWQAPSSVDGTTFAAWRTCNGTEAEMGAEAARQYKSSPSSVVVAPGVDMSQASQVCAQRFSSQGGLDTATCSNPSQSEDITTSFTYQNELLSGNRSASSSHVRLMAIATCTSLYVEVPGYLHIPKDDVARIVMVCDILMIIGFLIAISILSRREADEAENVSFASPADYTVVIRDLPPHTDVRQLDKALREHLRTHLNRSLPVVKDNAKLADHGCSVADINFGLDSEILTELKVEHGEAAANIQRLVAEMKARGISWKEIQATRDYKLLMEQGGGCAVRFCGGRCLSCCGSEILQLAYHVEQGKAWLRAASAEVDQVRERDRTTKAVYAFVTFVEEEAAFRARAEFPNSTCYSRLCLPAEARLPYKDPESGDDKLWPLKVQRADEPSDIIWENMRFAKSTDGAIRRFCATFLTLLVLVLAFGAIYVLERQRVLADRQYPETDCSVFANPNDKVAALLDEKFEAFGEPTGKTGRMQCYCTNLLLNASGNPLALFEEQFPVPESYEVASATRDSILGSDAAATQRGSAGSGLSITSMPSGWHLEQLCGRWVETYVQVQLLTYGSAVIVLVVKAMVIAFIRLVVRHEKLTSKTQQTLSRASKMFVSQFIITAMLVVLINARINEPGLSSLFIGEHADFTAAWYKGPGTSIMLTMLLNVFFDAFTPMRRVAVRWFAQCRDRGCTLRATSAKTGHRRITKVATQAELNELYSGILMPMDEMYASIVNQIFVCITFATGMPLLVPVAAVFAMVFFSMHRCLFVNSYRTPASTSEILSKKMTAFLPAAAVLHAFLGAWMLSNPEVFPATTEIEAATAASGQAEIDQAINSIGEASQAFLDSLRSLTFSGYNIGNRLAKAHVFPLFAVGIILLALFIVRYTIGRAVYKLGKSVCTACRCCCSCFLKAENAGFEDLKPYFDALPDAVLQDFPRKYHPKPALTAAYRLAKIRRRENATVKLRAARVVETKLAALRAARKSLEATHAHVAALAARIESDNQSSAPVPEATRAALVKQLEEATQKLERESQIVKAAQEEASQAHSRARRMRAREMLARRLSRVTSKDEETRIRGQLGAAAGAGDPTGTPVAPDSTASKVISSTMVHSYDVDDNAAYMTSFGFHVMRSFADPDLLREIHSVMPVPHGAREARRSRRVLERRVESAASPPSAPATATDVVVPPLEPSAVVPPLDMVAEAADEALPEDSEEAMDEEAAAALAAAQEDEEDNEWEDRYGPADGFYDTPLGDLAKRNSDMRPSLDLEADQDAGGISIQRDGTSPAGVYPGDLSARSSHAFATRGDDSTMAPGRLPGEESAASARTPSAARQETRVSGVVTESLATSPHSADAKATPGRSPAALAASGTSGAFSPAAGATVSPLAGVPRAQPPAADDAPGCHDAQPSQGSVALSVGADDVVSSFPSAAARVAKAQANALHASGRSTPTTPMSRAASRGPEAWEGERAPPAVPAEALEAPGAVSREGSTRLGEDQPAAGGLRLEGVRMAAASLEAERSPLSSHRLEKSKSNA</sequence>
<feature type="transmembrane region" description="Helical" evidence="3">
    <location>
        <begin position="707"/>
        <end position="727"/>
    </location>
</feature>
<feature type="region of interest" description="Disordered" evidence="2">
    <location>
        <begin position="1504"/>
        <end position="1692"/>
    </location>
</feature>
<dbReference type="PANTHER" id="PTHR13018:SF83">
    <property type="entry name" value="RRM DOMAIN-CONTAINING PROTEIN"/>
    <property type="match status" value="1"/>
</dbReference>
<keyword evidence="3" id="KW-0812">Transmembrane</keyword>
<proteinExistence type="predicted"/>
<feature type="transmembrane region" description="Helical" evidence="3">
    <location>
        <begin position="857"/>
        <end position="881"/>
    </location>
</feature>
<keyword evidence="3" id="KW-1133">Transmembrane helix</keyword>
<feature type="transmembrane region" description="Helical" evidence="3">
    <location>
        <begin position="1154"/>
        <end position="1174"/>
    </location>
</feature>
<feature type="region of interest" description="Disordered" evidence="2">
    <location>
        <begin position="1348"/>
        <end position="1383"/>
    </location>
</feature>
<feature type="transmembrane region" description="Helical" evidence="3">
    <location>
        <begin position="901"/>
        <end position="919"/>
    </location>
</feature>
<keyword evidence="3" id="KW-0472">Membrane</keyword>
<evidence type="ECO:0000313" key="4">
    <source>
        <dbReference type="EMBL" id="KAA0151006.1"/>
    </source>
</evidence>
<gene>
    <name evidence="4" type="ORF">FNF29_04896</name>
</gene>
<dbReference type="GO" id="GO:0005227">
    <property type="term" value="F:calcium-activated cation channel activity"/>
    <property type="evidence" value="ECO:0007669"/>
    <property type="project" value="InterPro"/>
</dbReference>
<dbReference type="Proteomes" id="UP000323011">
    <property type="component" value="Unassembled WGS sequence"/>
</dbReference>
<feature type="transmembrane region" description="Helical" evidence="3">
    <location>
        <begin position="1076"/>
        <end position="1094"/>
    </location>
</feature>
<name>A0A5A8CD88_CAFRO</name>
<feature type="transmembrane region" description="Helical" evidence="3">
    <location>
        <begin position="429"/>
        <end position="450"/>
    </location>
</feature>
<evidence type="ECO:0000256" key="1">
    <source>
        <dbReference type="SAM" id="Coils"/>
    </source>
</evidence>
<dbReference type="EMBL" id="VLTN01000030">
    <property type="protein sequence ID" value="KAA0151006.1"/>
    <property type="molecule type" value="Genomic_DNA"/>
</dbReference>
<evidence type="ECO:0000256" key="2">
    <source>
        <dbReference type="SAM" id="MobiDB-lite"/>
    </source>
</evidence>
<evidence type="ECO:0008006" key="6">
    <source>
        <dbReference type="Google" id="ProtNLM"/>
    </source>
</evidence>
<dbReference type="PANTHER" id="PTHR13018">
    <property type="entry name" value="PROBABLE MEMBRANE PROTEIN DUF221-RELATED"/>
    <property type="match status" value="1"/>
</dbReference>
<accession>A0A5A8CD88</accession>
<feature type="compositionally biased region" description="Low complexity" evidence="2">
    <location>
        <begin position="1602"/>
        <end position="1613"/>
    </location>
</feature>
<feature type="compositionally biased region" description="Low complexity" evidence="2">
    <location>
        <begin position="1754"/>
        <end position="1764"/>
    </location>
</feature>
<feature type="transmembrane region" description="Helical" evidence="3">
    <location>
        <begin position="939"/>
        <end position="960"/>
    </location>
</feature>
<feature type="transmembrane region" description="Helical" evidence="3">
    <location>
        <begin position="109"/>
        <end position="130"/>
    </location>
</feature>
<reference evidence="4 5" key="1">
    <citation type="submission" date="2019-07" db="EMBL/GenBank/DDBJ databases">
        <title>Genomes of Cafeteria roenbergensis.</title>
        <authorList>
            <person name="Fischer M.G."/>
            <person name="Hackl T."/>
            <person name="Roman M."/>
        </authorList>
    </citation>
    <scope>NUCLEOTIDE SEQUENCE [LARGE SCALE GENOMIC DNA]</scope>
    <source>
        <strain evidence="4 5">BVI</strain>
    </source>
</reference>
<feature type="compositionally biased region" description="Basic and acidic residues" evidence="2">
    <location>
        <begin position="1536"/>
        <end position="1547"/>
    </location>
</feature>
<feature type="compositionally biased region" description="Low complexity" evidence="2">
    <location>
        <begin position="1670"/>
        <end position="1680"/>
    </location>
</feature>